<gene>
    <name evidence="2" type="ORF">AB1Y20_018987</name>
</gene>
<proteinExistence type="predicted"/>
<sequence length="173" mass="18353">MGVLPKRGGLTLSPGRGSLVHGVGTPQVNAVGSRTDLFADQPSDASLHEPTSADGTISRSWLEAELSAPSGSWRTCCRDLCHRLRLGGGVSDLSALERRQKAQEWSNVFSDSEVESGGLSSAPTDRSEEQLLELDVQPFQRSPMDARAAASSSTTRTPRVDVAQDGPMHLAAV</sequence>
<comment type="caution">
    <text evidence="2">The sequence shown here is derived from an EMBL/GenBank/DDBJ whole genome shotgun (WGS) entry which is preliminary data.</text>
</comment>
<keyword evidence="3" id="KW-1185">Reference proteome</keyword>
<evidence type="ECO:0000256" key="1">
    <source>
        <dbReference type="SAM" id="MobiDB-lite"/>
    </source>
</evidence>
<feature type="region of interest" description="Disordered" evidence="1">
    <location>
        <begin position="106"/>
        <end position="173"/>
    </location>
</feature>
<dbReference type="AlphaFoldDB" id="A0AB34JSW9"/>
<name>A0AB34JSW9_PRYPA</name>
<organism evidence="2 3">
    <name type="scientific">Prymnesium parvum</name>
    <name type="common">Toxic golden alga</name>
    <dbReference type="NCBI Taxonomy" id="97485"/>
    <lineage>
        <taxon>Eukaryota</taxon>
        <taxon>Haptista</taxon>
        <taxon>Haptophyta</taxon>
        <taxon>Prymnesiophyceae</taxon>
        <taxon>Prymnesiales</taxon>
        <taxon>Prymnesiaceae</taxon>
        <taxon>Prymnesium</taxon>
    </lineage>
</organism>
<accession>A0AB34JSW9</accession>
<evidence type="ECO:0000313" key="3">
    <source>
        <dbReference type="Proteomes" id="UP001515480"/>
    </source>
</evidence>
<dbReference type="Proteomes" id="UP001515480">
    <property type="component" value="Unassembled WGS sequence"/>
</dbReference>
<evidence type="ECO:0000313" key="2">
    <source>
        <dbReference type="EMBL" id="KAL1524077.1"/>
    </source>
</evidence>
<dbReference type="EMBL" id="JBGBPQ010000005">
    <property type="protein sequence ID" value="KAL1524077.1"/>
    <property type="molecule type" value="Genomic_DNA"/>
</dbReference>
<feature type="compositionally biased region" description="Low complexity" evidence="1">
    <location>
        <begin position="146"/>
        <end position="157"/>
    </location>
</feature>
<protein>
    <submittedName>
        <fullName evidence="2">Uncharacterized protein</fullName>
    </submittedName>
</protein>
<reference evidence="2 3" key="1">
    <citation type="journal article" date="2024" name="Science">
        <title>Giant polyketide synthase enzymes in the biosynthesis of giant marine polyether toxins.</title>
        <authorList>
            <person name="Fallon T.R."/>
            <person name="Shende V.V."/>
            <person name="Wierzbicki I.H."/>
            <person name="Pendleton A.L."/>
            <person name="Watervoot N.F."/>
            <person name="Auber R.P."/>
            <person name="Gonzalez D.J."/>
            <person name="Wisecaver J.H."/>
            <person name="Moore B.S."/>
        </authorList>
    </citation>
    <scope>NUCLEOTIDE SEQUENCE [LARGE SCALE GENOMIC DNA]</scope>
    <source>
        <strain evidence="2 3">12B1</strain>
    </source>
</reference>